<dbReference type="InterPro" id="IPR023210">
    <property type="entry name" value="NADP_OxRdtase_dom"/>
</dbReference>
<name>C5KC69_PERM5</name>
<dbReference type="InterPro" id="IPR036812">
    <property type="entry name" value="NAD(P)_OxRdtase_dom_sf"/>
</dbReference>
<evidence type="ECO:0000256" key="5">
    <source>
        <dbReference type="PIRSR" id="PIRSR000097-2"/>
    </source>
</evidence>
<dbReference type="CDD" id="cd19071">
    <property type="entry name" value="AKR_AKR1-5-like"/>
    <property type="match status" value="1"/>
</dbReference>
<protein>
    <submittedName>
        <fullName evidence="8">Aldo-keto reductase, putative</fullName>
    </submittedName>
</protein>
<dbReference type="Pfam" id="PF00248">
    <property type="entry name" value="Aldo_ket_red"/>
    <property type="match status" value="1"/>
</dbReference>
<accession>C5KC69</accession>
<evidence type="ECO:0000256" key="1">
    <source>
        <dbReference type="ARBA" id="ARBA00007905"/>
    </source>
</evidence>
<dbReference type="Proteomes" id="UP000007800">
    <property type="component" value="Unassembled WGS sequence"/>
</dbReference>
<gene>
    <name evidence="8" type="ORF">Pmar_PMAR027597</name>
</gene>
<dbReference type="OrthoDB" id="416253at2759"/>
<keyword evidence="9" id="KW-1185">Reference proteome</keyword>
<evidence type="ECO:0000256" key="2">
    <source>
        <dbReference type="ARBA" id="ARBA00022857"/>
    </source>
</evidence>
<feature type="binding site" evidence="5">
    <location>
        <position position="99"/>
    </location>
    <ligand>
        <name>substrate</name>
    </ligand>
</feature>
<dbReference type="PIRSF" id="PIRSF000097">
    <property type="entry name" value="AKR"/>
    <property type="match status" value="1"/>
</dbReference>
<reference evidence="8 9" key="1">
    <citation type="submission" date="2008-07" db="EMBL/GenBank/DDBJ databases">
        <authorList>
            <person name="El-Sayed N."/>
            <person name="Caler E."/>
            <person name="Inman J."/>
            <person name="Amedeo P."/>
            <person name="Hass B."/>
            <person name="Wortman J."/>
        </authorList>
    </citation>
    <scope>NUCLEOTIDE SEQUENCE [LARGE SCALE GENOMIC DNA]</scope>
    <source>
        <strain evidence="9">ATCC 50983 / TXsc</strain>
    </source>
</reference>
<dbReference type="InParanoid" id="C5KC69"/>
<dbReference type="SUPFAM" id="SSF51430">
    <property type="entry name" value="NAD(P)-linked oxidoreductase"/>
    <property type="match status" value="1"/>
</dbReference>
<evidence type="ECO:0000313" key="9">
    <source>
        <dbReference type="Proteomes" id="UP000007800"/>
    </source>
</evidence>
<evidence type="ECO:0000259" key="7">
    <source>
        <dbReference type="Pfam" id="PF00248"/>
    </source>
</evidence>
<organism evidence="9">
    <name type="scientific">Perkinsus marinus (strain ATCC 50983 / TXsc)</name>
    <dbReference type="NCBI Taxonomy" id="423536"/>
    <lineage>
        <taxon>Eukaryota</taxon>
        <taxon>Sar</taxon>
        <taxon>Alveolata</taxon>
        <taxon>Perkinsozoa</taxon>
        <taxon>Perkinsea</taxon>
        <taxon>Perkinsida</taxon>
        <taxon>Perkinsidae</taxon>
        <taxon>Perkinsus</taxon>
    </lineage>
</organism>
<evidence type="ECO:0000256" key="6">
    <source>
        <dbReference type="PIRSR" id="PIRSR000097-3"/>
    </source>
</evidence>
<dbReference type="RefSeq" id="XP_002786086.1">
    <property type="nucleotide sequence ID" value="XM_002786040.1"/>
</dbReference>
<feature type="domain" description="NADP-dependent oxidoreductase" evidence="7">
    <location>
        <begin position="4"/>
        <end position="262"/>
    </location>
</feature>
<keyword evidence="2" id="KW-0521">NADP</keyword>
<dbReference type="PROSITE" id="PS00062">
    <property type="entry name" value="ALDOKETO_REDUCTASE_2"/>
    <property type="match status" value="1"/>
</dbReference>
<dbReference type="InterPro" id="IPR018170">
    <property type="entry name" value="Aldo/ket_reductase_CS"/>
</dbReference>
<evidence type="ECO:0000256" key="3">
    <source>
        <dbReference type="ARBA" id="ARBA00023002"/>
    </source>
</evidence>
<proteinExistence type="inferred from homology"/>
<dbReference type="OMA" id="AWKAMEG"/>
<dbReference type="AlphaFoldDB" id="C5KC69"/>
<dbReference type="PANTHER" id="PTHR43827">
    <property type="entry name" value="2,5-DIKETO-D-GLUCONIC ACID REDUCTASE"/>
    <property type="match status" value="1"/>
</dbReference>
<dbReference type="InterPro" id="IPR020471">
    <property type="entry name" value="AKR"/>
</dbReference>
<comment type="similarity">
    <text evidence="1">Belongs to the aldo/keto reductase family.</text>
</comment>
<feature type="site" description="Lowers pKa of active site Tyr" evidence="6">
    <location>
        <position position="66"/>
    </location>
</feature>
<dbReference type="PANTHER" id="PTHR43827:SF3">
    <property type="entry name" value="NADP-DEPENDENT OXIDOREDUCTASE DOMAIN-CONTAINING PROTEIN"/>
    <property type="match status" value="1"/>
</dbReference>
<dbReference type="GeneID" id="9063143"/>
<evidence type="ECO:0000313" key="8">
    <source>
        <dbReference type="EMBL" id="EER17882.1"/>
    </source>
</evidence>
<keyword evidence="3" id="KW-0560">Oxidoreductase</keyword>
<evidence type="ECO:0000256" key="4">
    <source>
        <dbReference type="PIRSR" id="PIRSR000097-1"/>
    </source>
</evidence>
<dbReference type="FunFam" id="3.20.20.100:FF:000002">
    <property type="entry name" value="2,5-diketo-D-gluconic acid reductase A"/>
    <property type="match status" value="1"/>
</dbReference>
<sequence>MPVIGLGTFMSRGDEVEEAVYSALQMGYRHIDTADLYMNHEQVGRALKRAIGDGIVKRSDVFLVSKLWPTDYRADLVRNRVEKMLVDLQVDYLDQLLLHMPEAWEHQNDLEDHDLGDTWRMFEELYEEKKVRSIGVSNFGIQRTTDLLSKSRIRPAVNQIEVHPFLPQDKLLDFCTARGMKVVAYAPLGAPGYPYEHPGPLPDVFHHPSIKQIAVSHAKTAAQVALRWAIQRGTVVIPKSVRRERIEENLNIFDFELSEEEMVD</sequence>
<dbReference type="PRINTS" id="PR00069">
    <property type="entry name" value="ALDKETRDTASE"/>
</dbReference>
<feature type="active site" description="Proton donor" evidence="4">
    <location>
        <position position="37"/>
    </location>
</feature>
<dbReference type="EMBL" id="GG671975">
    <property type="protein sequence ID" value="EER17882.1"/>
    <property type="molecule type" value="Genomic_DNA"/>
</dbReference>
<dbReference type="GO" id="GO:0016616">
    <property type="term" value="F:oxidoreductase activity, acting on the CH-OH group of donors, NAD or NADP as acceptor"/>
    <property type="evidence" value="ECO:0007669"/>
    <property type="project" value="UniProtKB-ARBA"/>
</dbReference>
<dbReference type="Gene3D" id="3.20.20.100">
    <property type="entry name" value="NADP-dependent oxidoreductase domain"/>
    <property type="match status" value="1"/>
</dbReference>